<dbReference type="EMBL" id="GG730039">
    <property type="protein sequence ID" value="EEZ93305.1"/>
    <property type="molecule type" value="Genomic_DNA"/>
</dbReference>
<dbReference type="AlphaFoldDB" id="D2EEC6"/>
<evidence type="ECO:0000313" key="2">
    <source>
        <dbReference type="Proteomes" id="UP000009375"/>
    </source>
</evidence>
<dbReference type="Proteomes" id="UP000009375">
    <property type="component" value="Unassembled WGS sequence"/>
</dbReference>
<reference evidence="1 2" key="1">
    <citation type="journal article" date="2010" name="Proc. Natl. Acad. Sci. U.S.A.">
        <title>Enigmatic, ultrasmall, uncultivated Archaea.</title>
        <authorList>
            <person name="Baker B.J."/>
            <person name="Comolli L.R."/>
            <person name="Dick G.J."/>
            <person name="Hauser L.J."/>
            <person name="Hyatt D."/>
            <person name="Dill B.D."/>
            <person name="Land M.L."/>
            <person name="Verberkmoes N.C."/>
            <person name="Hettich R.L."/>
            <person name="Banfield J.F."/>
        </authorList>
    </citation>
    <scope>NUCLEOTIDE SEQUENCE [LARGE SCALE GENOMIC DNA]</scope>
</reference>
<sequence>MKNKNESALEALCKVSNIETAKKVSGKQYDKILDNLNYIFENGCKDLLSNYYELNKLEIRSIPEKRVKLIFTKGLKKVGYTDFDIDFNDSEQVKIGIYGYNIATICKMLYNNNKSHRSRKY</sequence>
<evidence type="ECO:0000313" key="1">
    <source>
        <dbReference type="EMBL" id="EEZ93305.1"/>
    </source>
</evidence>
<name>D2EEC6_PARA4</name>
<organism evidence="1 2">
    <name type="scientific">Candidatus Parvarchaeum acidiphilum ARMAN-4</name>
    <dbReference type="NCBI Taxonomy" id="662760"/>
    <lineage>
        <taxon>Archaea</taxon>
        <taxon>Candidatus Parvarchaeota</taxon>
        <taxon>Candidatus Parvarchaeum</taxon>
    </lineage>
</organism>
<accession>D2EEC6</accession>
<protein>
    <submittedName>
        <fullName evidence="1">Uncharacterized protein</fullName>
    </submittedName>
</protein>
<gene>
    <name evidence="1" type="ORF">BJBARM4_0063</name>
</gene>
<proteinExistence type="predicted"/>